<evidence type="ECO:0000256" key="3">
    <source>
        <dbReference type="ARBA" id="ARBA00009300"/>
    </source>
</evidence>
<comment type="catalytic activity">
    <reaction evidence="14">
        <text>13-(9Z-octadecenoyloxy)-octadecanoate + H2O = 13-hydroxy-octadecanoate + (9Z)-octadecenoate + H(+)</text>
        <dbReference type="Rhea" id="RHEA:52064"/>
        <dbReference type="ChEBI" id="CHEBI:15377"/>
        <dbReference type="ChEBI" id="CHEBI:15378"/>
        <dbReference type="ChEBI" id="CHEBI:30823"/>
        <dbReference type="ChEBI" id="CHEBI:136303"/>
        <dbReference type="ChEBI" id="CHEBI:136304"/>
    </reaction>
    <physiologicalReaction direction="left-to-right" evidence="14">
        <dbReference type="Rhea" id="RHEA:52065"/>
    </physiologicalReaction>
</comment>
<feature type="transmembrane region" description="Helical" evidence="17">
    <location>
        <begin position="16"/>
        <end position="35"/>
    </location>
</feature>
<dbReference type="AlphaFoldDB" id="T2M511"/>
<comment type="catalytic activity">
    <reaction evidence="10">
        <text>12-octadecanoyloxy-octadecanoate + H2O = 12-hydroxyoctadecanoate + octadecanoate + H(+)</text>
        <dbReference type="Rhea" id="RHEA:52080"/>
        <dbReference type="ChEBI" id="CHEBI:15377"/>
        <dbReference type="ChEBI" id="CHEBI:15378"/>
        <dbReference type="ChEBI" id="CHEBI:25629"/>
        <dbReference type="ChEBI" id="CHEBI:84201"/>
        <dbReference type="ChEBI" id="CHEBI:136330"/>
    </reaction>
    <physiologicalReaction direction="left-to-right" evidence="10">
        <dbReference type="Rhea" id="RHEA:52081"/>
    </physiologicalReaction>
</comment>
<evidence type="ECO:0000313" key="18">
    <source>
        <dbReference type="EMBL" id="CDG67005.1"/>
    </source>
</evidence>
<feature type="transmembrane region" description="Helical" evidence="17">
    <location>
        <begin position="204"/>
        <end position="222"/>
    </location>
</feature>
<keyword evidence="5 17" id="KW-1133">Transmembrane helix</keyword>
<evidence type="ECO:0000256" key="5">
    <source>
        <dbReference type="ARBA" id="ARBA00022989"/>
    </source>
</evidence>
<evidence type="ECO:0000256" key="11">
    <source>
        <dbReference type="ARBA" id="ARBA00048701"/>
    </source>
</evidence>
<feature type="transmembrane region" description="Helical" evidence="17">
    <location>
        <begin position="96"/>
        <end position="117"/>
    </location>
</feature>
<evidence type="ECO:0000256" key="7">
    <source>
        <dbReference type="ARBA" id="ARBA00047368"/>
    </source>
</evidence>
<accession>T2M511</accession>
<feature type="transmembrane region" description="Helical" evidence="17">
    <location>
        <begin position="166"/>
        <end position="184"/>
    </location>
</feature>
<comment type="catalytic activity">
    <reaction evidence="8">
        <text>13-octadecanoyloxy-octadecanoate + H2O = 13-hydroxy-octadecanoate + octadecanoate + H(+)</text>
        <dbReference type="Rhea" id="RHEA:52084"/>
        <dbReference type="ChEBI" id="CHEBI:15377"/>
        <dbReference type="ChEBI" id="CHEBI:15378"/>
        <dbReference type="ChEBI" id="CHEBI:25629"/>
        <dbReference type="ChEBI" id="CHEBI:136304"/>
        <dbReference type="ChEBI" id="CHEBI:136335"/>
    </reaction>
    <physiologicalReaction direction="left-to-right" evidence="8">
        <dbReference type="Rhea" id="RHEA:52085"/>
    </physiologicalReaction>
</comment>
<evidence type="ECO:0000256" key="10">
    <source>
        <dbReference type="ARBA" id="ARBA00048680"/>
    </source>
</evidence>
<evidence type="ECO:0000256" key="9">
    <source>
        <dbReference type="ARBA" id="ARBA00047863"/>
    </source>
</evidence>
<feature type="transmembrane region" description="Helical" evidence="17">
    <location>
        <begin position="137"/>
        <end position="159"/>
    </location>
</feature>
<comment type="catalytic activity">
    <reaction evidence="13">
        <text>9-octadecanoyloxy-octadecanoate + H2O = 9-hydroxy-octadecanoate + octadecanoate + H(+)</text>
        <dbReference type="Rhea" id="RHEA:52096"/>
        <dbReference type="ChEBI" id="CHEBI:15377"/>
        <dbReference type="ChEBI" id="CHEBI:15378"/>
        <dbReference type="ChEBI" id="CHEBI:25629"/>
        <dbReference type="ChEBI" id="CHEBI:136286"/>
        <dbReference type="ChEBI" id="CHEBI:136373"/>
    </reaction>
    <physiologicalReaction direction="left-to-right" evidence="13">
        <dbReference type="Rhea" id="RHEA:52097"/>
    </physiologicalReaction>
</comment>
<dbReference type="EMBL" id="HAAD01000773">
    <property type="protein sequence ID" value="CDG67005.1"/>
    <property type="molecule type" value="mRNA"/>
</dbReference>
<dbReference type="GO" id="GO:0016020">
    <property type="term" value="C:membrane"/>
    <property type="evidence" value="ECO:0007669"/>
    <property type="project" value="InterPro"/>
</dbReference>
<organism evidence="18">
    <name type="scientific">Hydra vulgaris</name>
    <name type="common">Hydra</name>
    <name type="synonym">Hydra attenuata</name>
    <dbReference type="NCBI Taxonomy" id="6087"/>
    <lineage>
        <taxon>Eukaryota</taxon>
        <taxon>Metazoa</taxon>
        <taxon>Cnidaria</taxon>
        <taxon>Hydrozoa</taxon>
        <taxon>Hydroidolina</taxon>
        <taxon>Anthoathecata</taxon>
        <taxon>Aplanulata</taxon>
        <taxon>Hydridae</taxon>
        <taxon>Hydra</taxon>
    </lineage>
</organism>
<dbReference type="Pfam" id="PF04750">
    <property type="entry name" value="Far-17a_AIG1"/>
    <property type="match status" value="1"/>
</dbReference>
<evidence type="ECO:0000256" key="2">
    <source>
        <dbReference type="ARBA" id="ARBA00004127"/>
    </source>
</evidence>
<protein>
    <submittedName>
        <fullName evidence="18">Androgen-induced gene 1 protein</fullName>
    </submittedName>
</protein>
<dbReference type="PANTHER" id="PTHR10989">
    <property type="entry name" value="ANDROGEN-INDUCED PROTEIN 1-RELATED"/>
    <property type="match status" value="1"/>
</dbReference>
<gene>
    <name evidence="18" type="primary">AIG1</name>
</gene>
<comment type="subcellular location">
    <subcellularLocation>
        <location evidence="2">Endomembrane system</location>
        <topology evidence="2">Multi-pass membrane protein</topology>
    </subcellularLocation>
</comment>
<evidence type="ECO:0000256" key="17">
    <source>
        <dbReference type="SAM" id="Phobius"/>
    </source>
</evidence>
<reference evidence="18" key="1">
    <citation type="journal article" date="2013" name="Genome Biol. Evol.">
        <title>Punctuated emergences of genetic and phenotypic innovations in eumetazoan, bilaterian, euteleostome, and hominidae ancestors.</title>
        <authorList>
            <person name="Wenger Y."/>
            <person name="Galliot B."/>
        </authorList>
    </citation>
    <scope>NUCLEOTIDE SEQUENCE</scope>
    <source>
        <tissue evidence="18">Whole animals</tissue>
    </source>
</reference>
<evidence type="ECO:0000256" key="4">
    <source>
        <dbReference type="ARBA" id="ARBA00022692"/>
    </source>
</evidence>
<comment type="catalytic activity">
    <reaction evidence="9">
        <text>9-hexadecanoyloxy-octadecanoate + H2O = 9-hydroxy-octadecanoate + hexadecanoate + H(+)</text>
        <dbReference type="Rhea" id="RHEA:52052"/>
        <dbReference type="ChEBI" id="CHEBI:7896"/>
        <dbReference type="ChEBI" id="CHEBI:15377"/>
        <dbReference type="ChEBI" id="CHEBI:15378"/>
        <dbReference type="ChEBI" id="CHEBI:83670"/>
        <dbReference type="ChEBI" id="CHEBI:136286"/>
    </reaction>
    <physiologicalReaction direction="left-to-right" evidence="9">
        <dbReference type="Rhea" id="RHEA:52053"/>
    </physiologicalReaction>
</comment>
<comment type="catalytic activity">
    <reaction evidence="7">
        <text>12-hexadecanoyloxy-octadecanoate + H2O = 12-hydroxyoctadecanoate + hexadecanoate + H(+)</text>
        <dbReference type="Rhea" id="RHEA:52056"/>
        <dbReference type="ChEBI" id="CHEBI:7896"/>
        <dbReference type="ChEBI" id="CHEBI:15377"/>
        <dbReference type="ChEBI" id="CHEBI:15378"/>
        <dbReference type="ChEBI" id="CHEBI:83677"/>
        <dbReference type="ChEBI" id="CHEBI:84201"/>
    </reaction>
    <physiologicalReaction direction="left-to-right" evidence="7">
        <dbReference type="Rhea" id="RHEA:52057"/>
    </physiologicalReaction>
</comment>
<evidence type="ECO:0000256" key="16">
    <source>
        <dbReference type="ARBA" id="ARBA00049428"/>
    </source>
</evidence>
<dbReference type="OrthoDB" id="1898221at2759"/>
<comment type="catalytic activity">
    <reaction evidence="16">
        <text>12-(9Z-hexadecenoyloxy)-octadecanoate + H2O = 12-hydroxyoctadecanoate + (9Z)-hexadecenoate + H(+)</text>
        <dbReference type="Rhea" id="RHEA:52072"/>
        <dbReference type="ChEBI" id="CHEBI:15377"/>
        <dbReference type="ChEBI" id="CHEBI:15378"/>
        <dbReference type="ChEBI" id="CHEBI:32372"/>
        <dbReference type="ChEBI" id="CHEBI:84201"/>
        <dbReference type="ChEBI" id="CHEBI:136312"/>
    </reaction>
    <physiologicalReaction direction="left-to-right" evidence="16">
        <dbReference type="Rhea" id="RHEA:52073"/>
    </physiologicalReaction>
</comment>
<feature type="non-terminal residue" evidence="18">
    <location>
        <position position="1"/>
    </location>
</feature>
<evidence type="ECO:0000256" key="14">
    <source>
        <dbReference type="ARBA" id="ARBA00049296"/>
    </source>
</evidence>
<comment type="catalytic activity">
    <reaction evidence="11">
        <text>12-(9Z-octadecenoyloxy)-octadecanoate + H2O = 12-hydroxyoctadecanoate + (9Z)-octadecenoate + H(+)</text>
        <dbReference type="Rhea" id="RHEA:52060"/>
        <dbReference type="ChEBI" id="CHEBI:15377"/>
        <dbReference type="ChEBI" id="CHEBI:15378"/>
        <dbReference type="ChEBI" id="CHEBI:30823"/>
        <dbReference type="ChEBI" id="CHEBI:84201"/>
        <dbReference type="ChEBI" id="CHEBI:136302"/>
    </reaction>
    <physiologicalReaction direction="left-to-right" evidence="11">
        <dbReference type="Rhea" id="RHEA:52061"/>
    </physiologicalReaction>
</comment>
<comment type="similarity">
    <text evidence="3">Belongs to the AIG1 family.</text>
</comment>
<dbReference type="PANTHER" id="PTHR10989:SF16">
    <property type="entry name" value="AT02829P-RELATED"/>
    <property type="match status" value="1"/>
</dbReference>
<evidence type="ECO:0000256" key="6">
    <source>
        <dbReference type="ARBA" id="ARBA00023136"/>
    </source>
</evidence>
<dbReference type="InterPro" id="IPR006838">
    <property type="entry name" value="ADTRP_AIG1"/>
</dbReference>
<name>T2M511_HYDVU</name>
<sequence length="243" mass="28160">RSIIMTKHSFVTTKSLFIHLIGFVWCSFGTYNGHVYYSMPSYQNYGGRFQFLTMWASYLLYLGTAIGTLVDSIHLKNKNNENKHLKSPLLLIRDDFSVVWGTLNCLVPILYWSVAYFDREGIHPKELQHLLPFNGWYNHYLHTIPAFYVLLAITNVNYAHPPLRRAIVYIITLFLTYLCWLIWLANLNGVYAYPFLNALSKEGFAVFIICSCLVGFLLYIVLKSVSAMLWKTCESEALRSKLK</sequence>
<feature type="transmembrane region" description="Helical" evidence="17">
    <location>
        <begin position="55"/>
        <end position="75"/>
    </location>
</feature>
<evidence type="ECO:0000256" key="13">
    <source>
        <dbReference type="ARBA" id="ARBA00049221"/>
    </source>
</evidence>
<proteinExistence type="evidence at transcript level"/>
<keyword evidence="4 17" id="KW-0812">Transmembrane</keyword>
<comment type="catalytic activity">
    <reaction evidence="12">
        <text>9-(9Z-octadecenoyloxy)-octadecanoate + H2O = 9-hydroxy-octadecanoate + (9Z)-octadecenoate + H(+)</text>
        <dbReference type="Rhea" id="RHEA:52048"/>
        <dbReference type="ChEBI" id="CHEBI:15377"/>
        <dbReference type="ChEBI" id="CHEBI:15378"/>
        <dbReference type="ChEBI" id="CHEBI:30823"/>
        <dbReference type="ChEBI" id="CHEBI:136282"/>
        <dbReference type="ChEBI" id="CHEBI:136286"/>
    </reaction>
    <physiologicalReaction direction="left-to-right" evidence="12">
        <dbReference type="Rhea" id="RHEA:52049"/>
    </physiologicalReaction>
</comment>
<comment type="catalytic activity">
    <reaction evidence="15">
        <text>13-(9Z-hexadecenoyloxy)-octadecanoate + H2O = 13-hydroxy-octadecanoate + (9Z)-hexadecenoate + H(+)</text>
        <dbReference type="Rhea" id="RHEA:52076"/>
        <dbReference type="ChEBI" id="CHEBI:15377"/>
        <dbReference type="ChEBI" id="CHEBI:15378"/>
        <dbReference type="ChEBI" id="CHEBI:32372"/>
        <dbReference type="ChEBI" id="CHEBI:136304"/>
        <dbReference type="ChEBI" id="CHEBI:136315"/>
    </reaction>
    <physiologicalReaction direction="left-to-right" evidence="15">
        <dbReference type="Rhea" id="RHEA:52077"/>
    </physiologicalReaction>
</comment>
<dbReference type="GO" id="GO:0012505">
    <property type="term" value="C:endomembrane system"/>
    <property type="evidence" value="ECO:0007669"/>
    <property type="project" value="UniProtKB-SubCell"/>
</dbReference>
<evidence type="ECO:0000256" key="8">
    <source>
        <dbReference type="ARBA" id="ARBA00047427"/>
    </source>
</evidence>
<evidence type="ECO:0000256" key="15">
    <source>
        <dbReference type="ARBA" id="ARBA00049322"/>
    </source>
</evidence>
<evidence type="ECO:0000256" key="12">
    <source>
        <dbReference type="ARBA" id="ARBA00048800"/>
    </source>
</evidence>
<keyword evidence="6 17" id="KW-0472">Membrane</keyword>
<evidence type="ECO:0000256" key="1">
    <source>
        <dbReference type="ARBA" id="ARBA00000923"/>
    </source>
</evidence>
<comment type="catalytic activity">
    <reaction evidence="1">
        <text>9-(9Z-hexadecenoyloxy)-octadecanoate + H2O = (9Z)-hexadecenoate + 9-hydroxy-octadecanoate + H(+)</text>
        <dbReference type="Rhea" id="RHEA:52068"/>
        <dbReference type="ChEBI" id="CHEBI:15377"/>
        <dbReference type="ChEBI" id="CHEBI:15378"/>
        <dbReference type="ChEBI" id="CHEBI:32372"/>
        <dbReference type="ChEBI" id="CHEBI:136286"/>
        <dbReference type="ChEBI" id="CHEBI:136309"/>
    </reaction>
    <physiologicalReaction direction="left-to-right" evidence="1">
        <dbReference type="Rhea" id="RHEA:52069"/>
    </physiologicalReaction>
</comment>